<dbReference type="InterPro" id="IPR036691">
    <property type="entry name" value="Endo/exonu/phosph_ase_sf"/>
</dbReference>
<dbReference type="SUPFAM" id="SSF56219">
    <property type="entry name" value="DNase I-like"/>
    <property type="match status" value="1"/>
</dbReference>
<evidence type="ECO:0000313" key="1">
    <source>
        <dbReference type="EMBL" id="KAF1487797.1"/>
    </source>
</evidence>
<dbReference type="EMBL" id="VULB01007854">
    <property type="protein sequence ID" value="KAF1487797.1"/>
    <property type="molecule type" value="Genomic_DNA"/>
</dbReference>
<proteinExistence type="predicted"/>
<reference evidence="1" key="1">
    <citation type="journal article" date="2019" name="Gigascience">
        <title>High-coverage genomes to elucidate the evolution of penguins.</title>
        <authorList>
            <person name="Pan H."/>
            <person name="Cole T.L."/>
            <person name="Bi X."/>
            <person name="Fang M."/>
            <person name="Zhou C."/>
            <person name="Yang Z."/>
            <person name="Ksepka D.T."/>
            <person name="Hart T."/>
            <person name="Bouzat J.L."/>
            <person name="Argilla L.S."/>
            <person name="Bertelsen M.F."/>
            <person name="Boersma P.D."/>
            <person name="Bost C.A."/>
            <person name="Cherel Y."/>
            <person name="Dann P."/>
            <person name="Fiddaman S.R."/>
            <person name="Howard P."/>
            <person name="Labuschagne K."/>
            <person name="Mattern T."/>
            <person name="Miller G."/>
            <person name="Parker P."/>
            <person name="Phillips R.A."/>
            <person name="Quillfeldt P."/>
            <person name="Ryan P.G."/>
            <person name="Taylor H."/>
            <person name="Thompson D.R."/>
            <person name="Young M.J."/>
            <person name="Ellegaard M.R."/>
            <person name="Gilbert M.T.P."/>
            <person name="Sinding M.S."/>
            <person name="Pacheco G."/>
            <person name="Shepherd L.D."/>
            <person name="Tennyson A.J.D."/>
            <person name="Grosser S."/>
            <person name="Kay E."/>
            <person name="Nupen L.J."/>
            <person name="Ellenberg U."/>
            <person name="Houston D.M."/>
            <person name="Reeve A.H."/>
            <person name="Johnson K."/>
            <person name="Masello J.F."/>
            <person name="Stracke T."/>
            <person name="McKinlay B."/>
            <person name="Borboroglu P.G."/>
            <person name="Zhang D.X."/>
            <person name="Zhang G."/>
        </authorList>
    </citation>
    <scope>NUCLEOTIDE SEQUENCE</scope>
    <source>
        <strain evidence="1">10/9/18-1</strain>
    </source>
</reference>
<organism evidence="1 2">
    <name type="scientific">Eudyptula minor novaehollandiae</name>
    <name type="common">Australian little penguin</name>
    <dbReference type="NCBI Taxonomy" id="2052820"/>
    <lineage>
        <taxon>Eukaryota</taxon>
        <taxon>Metazoa</taxon>
        <taxon>Chordata</taxon>
        <taxon>Craniata</taxon>
        <taxon>Vertebrata</taxon>
        <taxon>Euteleostomi</taxon>
        <taxon>Archelosauria</taxon>
        <taxon>Archosauria</taxon>
        <taxon>Dinosauria</taxon>
        <taxon>Saurischia</taxon>
        <taxon>Theropoda</taxon>
        <taxon>Coelurosauria</taxon>
        <taxon>Aves</taxon>
        <taxon>Neognathae</taxon>
        <taxon>Neoaves</taxon>
        <taxon>Aequornithes</taxon>
        <taxon>Sphenisciformes</taxon>
        <taxon>Spheniscidae</taxon>
        <taxon>Eudyptula</taxon>
    </lineage>
</organism>
<comment type="caution">
    <text evidence="1">The sequence shown here is derived from an EMBL/GenBank/DDBJ whole genome shotgun (WGS) entry which is preliminary data.</text>
</comment>
<feature type="non-terminal residue" evidence="1">
    <location>
        <position position="1"/>
    </location>
</feature>
<dbReference type="GO" id="GO:0031012">
    <property type="term" value="C:extracellular matrix"/>
    <property type="evidence" value="ECO:0007669"/>
    <property type="project" value="TreeGrafter"/>
</dbReference>
<name>A0A8S9EPM5_EUDMI</name>
<dbReference type="Proteomes" id="UP000818537">
    <property type="component" value="Unassembled WGS sequence"/>
</dbReference>
<gene>
    <name evidence="1" type="ORF">FQV18_0002667</name>
</gene>
<dbReference type="AlphaFoldDB" id="A0A8S9EPM5"/>
<dbReference type="PANTHER" id="PTHR33395:SF22">
    <property type="entry name" value="REVERSE TRANSCRIPTASE DOMAIN-CONTAINING PROTEIN"/>
    <property type="match status" value="1"/>
</dbReference>
<evidence type="ECO:0000313" key="2">
    <source>
        <dbReference type="Proteomes" id="UP000818537"/>
    </source>
</evidence>
<feature type="non-terminal residue" evidence="1">
    <location>
        <position position="263"/>
    </location>
</feature>
<dbReference type="PANTHER" id="PTHR33395">
    <property type="entry name" value="TRANSCRIPTASE, PUTATIVE-RELATED-RELATED"/>
    <property type="match status" value="1"/>
</dbReference>
<dbReference type="GO" id="GO:0061343">
    <property type="term" value="P:cell adhesion involved in heart morphogenesis"/>
    <property type="evidence" value="ECO:0007669"/>
    <property type="project" value="TreeGrafter"/>
</dbReference>
<dbReference type="Gene3D" id="3.60.10.10">
    <property type="entry name" value="Endonuclease/exonuclease/phosphatase"/>
    <property type="match status" value="1"/>
</dbReference>
<dbReference type="GO" id="GO:0007508">
    <property type="term" value="P:larval heart development"/>
    <property type="evidence" value="ECO:0007669"/>
    <property type="project" value="TreeGrafter"/>
</dbReference>
<accession>A0A8S9EPM5</accession>
<protein>
    <submittedName>
        <fullName evidence="1">Uncharacterized protein</fullName>
    </submittedName>
</protein>
<sequence>MDGYKLFRRGRQGRRSGGVALCVKEGWDCRVLAVGGDMVESLWVRMRGKANKAGGVVGFYYRSPSLDDDTDVLVYKALTPVLEPVALVLMGDFTFPDVNWDCHTADRQKSRKFVLKHIEYYCLIEVLRELSKKGALLDLLFVNRDGCMGEVMVGGCLVHSDHETVEFKIFGNTRKTVSRDATVDFGRAGFRLLKELVSKVPWKSAFKGIWSPLGGVQEVWTFFKKEIFKCAGAGNPRVPRTSWWGRPPAWLNRELWLELRKKR</sequence>